<dbReference type="InterPro" id="IPR004042">
    <property type="entry name" value="Intein_endonuc_central"/>
</dbReference>
<reference evidence="2" key="1">
    <citation type="journal article" date="2015" name="Nature">
        <title>Complex archaea that bridge the gap between prokaryotes and eukaryotes.</title>
        <authorList>
            <person name="Spang A."/>
            <person name="Saw J.H."/>
            <person name="Jorgensen S.L."/>
            <person name="Zaremba-Niedzwiedzka K."/>
            <person name="Martijn J."/>
            <person name="Lind A.E."/>
            <person name="van Eijk R."/>
            <person name="Schleper C."/>
            <person name="Guy L."/>
            <person name="Ettema T.J."/>
        </authorList>
    </citation>
    <scope>NUCLEOTIDE SEQUENCE</scope>
</reference>
<gene>
    <name evidence="2" type="ORF">LCGC14_1983540</name>
</gene>
<dbReference type="GO" id="GO:0004519">
    <property type="term" value="F:endonuclease activity"/>
    <property type="evidence" value="ECO:0007669"/>
    <property type="project" value="InterPro"/>
</dbReference>
<proteinExistence type="predicted"/>
<dbReference type="GO" id="GO:0016539">
    <property type="term" value="P:intein-mediated protein splicing"/>
    <property type="evidence" value="ECO:0007669"/>
    <property type="project" value="InterPro"/>
</dbReference>
<dbReference type="Gene3D" id="3.10.28.10">
    <property type="entry name" value="Homing endonucleases"/>
    <property type="match status" value="2"/>
</dbReference>
<accession>A0A0F9F8D8</accession>
<name>A0A0F9F8D8_9ZZZZ</name>
<dbReference type="PROSITE" id="PS50819">
    <property type="entry name" value="INTEIN_ENDONUCLEASE"/>
    <property type="match status" value="1"/>
</dbReference>
<dbReference type="InterPro" id="IPR006142">
    <property type="entry name" value="INTEIN"/>
</dbReference>
<evidence type="ECO:0000313" key="2">
    <source>
        <dbReference type="EMBL" id="KKL82558.1"/>
    </source>
</evidence>
<sequence length="220" mass="25968">MKQNINKYNNELKVINTQEKAYLLGFLYGDGTITTYVEKTGRIRYLTKLSISIVDKDIIIQFKEHFPFFNIGEFDYSKYSKNSEKQISIAKSSKQLYQDLILNGLYPRKSYENANKLRIPDIERTLIPHFIRGFFDADGCITTCPKWNFRITLSNTNKEIIDWFKLKFKGNVNDQFYQKNPKHSPAWKWIISCRGGVLKFLEMTYPYLKIKEIGIFILLL</sequence>
<dbReference type="PRINTS" id="PR00379">
    <property type="entry name" value="INTEIN"/>
</dbReference>
<dbReference type="SUPFAM" id="SSF55608">
    <property type="entry name" value="Homing endonucleases"/>
    <property type="match status" value="2"/>
</dbReference>
<comment type="caution">
    <text evidence="2">The sequence shown here is derived from an EMBL/GenBank/DDBJ whole genome shotgun (WGS) entry which is preliminary data.</text>
</comment>
<dbReference type="Pfam" id="PF14528">
    <property type="entry name" value="LAGLIDADG_3"/>
    <property type="match status" value="1"/>
</dbReference>
<dbReference type="EMBL" id="LAZR01022244">
    <property type="protein sequence ID" value="KKL82558.1"/>
    <property type="molecule type" value="Genomic_DNA"/>
</dbReference>
<dbReference type="InterPro" id="IPR004860">
    <property type="entry name" value="LAGLIDADG_dom"/>
</dbReference>
<protein>
    <recommendedName>
        <fullName evidence="1">DOD-type homing endonuclease domain-containing protein</fullName>
    </recommendedName>
</protein>
<dbReference type="InterPro" id="IPR027434">
    <property type="entry name" value="Homing_endonucl"/>
</dbReference>
<feature type="domain" description="DOD-type homing endonuclease" evidence="1">
    <location>
        <begin position="23"/>
        <end position="162"/>
    </location>
</feature>
<evidence type="ECO:0000259" key="1">
    <source>
        <dbReference type="PROSITE" id="PS50819"/>
    </source>
</evidence>
<dbReference type="AlphaFoldDB" id="A0A0F9F8D8"/>
<organism evidence="2">
    <name type="scientific">marine sediment metagenome</name>
    <dbReference type="NCBI Taxonomy" id="412755"/>
    <lineage>
        <taxon>unclassified sequences</taxon>
        <taxon>metagenomes</taxon>
        <taxon>ecological metagenomes</taxon>
    </lineage>
</organism>